<accession>A0A9W8P7J9</accession>
<dbReference type="InterPro" id="IPR016181">
    <property type="entry name" value="Acyl_CoA_acyltransferase"/>
</dbReference>
<comment type="caution">
    <text evidence="2">The sequence shown here is derived from an EMBL/GenBank/DDBJ whole genome shotgun (WGS) entry which is preliminary data.</text>
</comment>
<reference evidence="2 3" key="1">
    <citation type="journal article" date="2023" name="Proc. Natl. Acad. Sci. U.S.A.">
        <title>A global phylogenomic analysis of the shiitake genus Lentinula.</title>
        <authorList>
            <person name="Sierra-Patev S."/>
            <person name="Min B."/>
            <person name="Naranjo-Ortiz M."/>
            <person name="Looney B."/>
            <person name="Konkel Z."/>
            <person name="Slot J.C."/>
            <person name="Sakamoto Y."/>
            <person name="Steenwyk J.L."/>
            <person name="Rokas A."/>
            <person name="Carro J."/>
            <person name="Camarero S."/>
            <person name="Ferreira P."/>
            <person name="Molpeceres G."/>
            <person name="Ruiz-Duenas F.J."/>
            <person name="Serrano A."/>
            <person name="Henrissat B."/>
            <person name="Drula E."/>
            <person name="Hughes K.W."/>
            <person name="Mata J.L."/>
            <person name="Ishikawa N.K."/>
            <person name="Vargas-Isla R."/>
            <person name="Ushijima S."/>
            <person name="Smith C.A."/>
            <person name="Donoghue J."/>
            <person name="Ahrendt S."/>
            <person name="Andreopoulos W."/>
            <person name="He G."/>
            <person name="LaButti K."/>
            <person name="Lipzen A."/>
            <person name="Ng V."/>
            <person name="Riley R."/>
            <person name="Sandor L."/>
            <person name="Barry K."/>
            <person name="Martinez A.T."/>
            <person name="Xiao Y."/>
            <person name="Gibbons J.G."/>
            <person name="Terashima K."/>
            <person name="Grigoriev I.V."/>
            <person name="Hibbett D."/>
        </authorList>
    </citation>
    <scope>NUCLEOTIDE SEQUENCE [LARGE SCALE GENOMIC DNA]</scope>
    <source>
        <strain evidence="2 3">TFB7810</strain>
    </source>
</reference>
<protein>
    <recommendedName>
        <fullName evidence="4">N-acetyltransferase domain-containing protein</fullName>
    </recommendedName>
</protein>
<sequence>MKRSRRVSFDRFGCSILVVCFCCVTFAILMTLSLVCNVPVYVFYSSWYVIGFWDLPLRSYWWASALKFYRTSDVCLRIHMANIIVARVYQDDMSCFHPSTMEDSEILFTPFNFSRGGHNFLIREASSHSTEIENIAWLAAEAFLDDMVINYFSGSTEIPTSVSTMIGFELYQFYCVMFKACMLSRGRTIVVESLPEESNKNEANNKNNIAAAAAWYGPQQDVRVIAALRAGVLTPLRNYGPRLLKRIGEFNRATHATFTRAFNKRALRRENAWYLQCIFTAKQFEGQGLMSALVREGFNHALKCSPSGLVPPVILESSSGRSRSRYLHLGFEIIEPWCNIGKGKVDSRGCRPAENKNFKEKAELVGIKFSCMVIWDCRKALQAENHYSH</sequence>
<keyword evidence="1" id="KW-0472">Membrane</keyword>
<feature type="transmembrane region" description="Helical" evidence="1">
    <location>
        <begin position="12"/>
        <end position="35"/>
    </location>
</feature>
<evidence type="ECO:0000313" key="2">
    <source>
        <dbReference type="EMBL" id="KAJ3748524.1"/>
    </source>
</evidence>
<dbReference type="EMBL" id="JANVFU010000002">
    <property type="protein sequence ID" value="KAJ3748524.1"/>
    <property type="molecule type" value="Genomic_DNA"/>
</dbReference>
<dbReference type="Gene3D" id="3.40.630.30">
    <property type="match status" value="1"/>
</dbReference>
<gene>
    <name evidence="2" type="ORF">DFH05DRAFT_569344</name>
</gene>
<dbReference type="PANTHER" id="PTHR42791">
    <property type="entry name" value="GNAT FAMILY ACETYLTRANSFERASE"/>
    <property type="match status" value="1"/>
</dbReference>
<name>A0A9W8P7J9_9AGAR</name>
<dbReference type="InterPro" id="IPR052523">
    <property type="entry name" value="Trichothecene_AcTrans"/>
</dbReference>
<keyword evidence="1" id="KW-1133">Transmembrane helix</keyword>
<evidence type="ECO:0000313" key="3">
    <source>
        <dbReference type="Proteomes" id="UP001142393"/>
    </source>
</evidence>
<keyword evidence="3" id="KW-1185">Reference proteome</keyword>
<dbReference type="AlphaFoldDB" id="A0A9W8P7J9"/>
<proteinExistence type="predicted"/>
<dbReference type="Proteomes" id="UP001142393">
    <property type="component" value="Unassembled WGS sequence"/>
</dbReference>
<evidence type="ECO:0008006" key="4">
    <source>
        <dbReference type="Google" id="ProtNLM"/>
    </source>
</evidence>
<evidence type="ECO:0000256" key="1">
    <source>
        <dbReference type="SAM" id="Phobius"/>
    </source>
</evidence>
<dbReference type="SUPFAM" id="SSF55729">
    <property type="entry name" value="Acyl-CoA N-acyltransferases (Nat)"/>
    <property type="match status" value="1"/>
</dbReference>
<keyword evidence="1" id="KW-0812">Transmembrane</keyword>
<organism evidence="2 3">
    <name type="scientific">Lentinula detonsa</name>
    <dbReference type="NCBI Taxonomy" id="2804962"/>
    <lineage>
        <taxon>Eukaryota</taxon>
        <taxon>Fungi</taxon>
        <taxon>Dikarya</taxon>
        <taxon>Basidiomycota</taxon>
        <taxon>Agaricomycotina</taxon>
        <taxon>Agaricomycetes</taxon>
        <taxon>Agaricomycetidae</taxon>
        <taxon>Agaricales</taxon>
        <taxon>Marasmiineae</taxon>
        <taxon>Omphalotaceae</taxon>
        <taxon>Lentinula</taxon>
    </lineage>
</organism>
<dbReference type="PANTHER" id="PTHR42791:SF1">
    <property type="entry name" value="N-ACETYLTRANSFERASE DOMAIN-CONTAINING PROTEIN"/>
    <property type="match status" value="1"/>
</dbReference>